<dbReference type="PIRSF" id="PIRSF006232">
    <property type="entry name" value="Pirin"/>
    <property type="match status" value="1"/>
</dbReference>
<dbReference type="InterPro" id="IPR003829">
    <property type="entry name" value="Pirin_N_dom"/>
</dbReference>
<evidence type="ECO:0000313" key="5">
    <source>
        <dbReference type="EMBL" id="MDR7210978.1"/>
    </source>
</evidence>
<dbReference type="Pfam" id="PF05726">
    <property type="entry name" value="Pirin_C"/>
    <property type="match status" value="1"/>
</dbReference>
<keyword evidence="6" id="KW-1185">Reference proteome</keyword>
<dbReference type="RefSeq" id="WP_310282321.1">
    <property type="nucleotide sequence ID" value="NZ_JAVDWQ010000009.1"/>
</dbReference>
<dbReference type="PANTHER" id="PTHR13903:SF8">
    <property type="entry name" value="PIRIN"/>
    <property type="match status" value="1"/>
</dbReference>
<protein>
    <submittedName>
        <fullName evidence="5">Redox-sensitive bicupin YhaK (Pirin superfamily)</fullName>
    </submittedName>
</protein>
<evidence type="ECO:0000256" key="1">
    <source>
        <dbReference type="ARBA" id="ARBA00008416"/>
    </source>
</evidence>
<dbReference type="Proteomes" id="UP001269081">
    <property type="component" value="Unassembled WGS sequence"/>
</dbReference>
<sequence>MKKKISFSGKGNRADIGEITIHRILPNRYTNSVGPFVFLDHMGPLQHTKEMKAGTGAHPHRGIATLTYVLNGEGEHFDSAGNHAMVRSGGIQWMKAGNGIIHDETMNPDSQTDNPYMHGFQFWINLPSEIKAEKPEYLGIQANEVPTKILTDNSGWLKVIAGSYEELDSKIPNYTEQFLYHIRIEANKQFTIPFAEKIEIAAFLPTQNVILNDSEFQAGEFVEFDRSAGVIEIKNTSQTAIELLFFGGEYYNEPIVATGPFVMNTQHEITQAYNDFYAGKYGKIIYGK</sequence>
<dbReference type="SUPFAM" id="SSF51182">
    <property type="entry name" value="RmlC-like cupins"/>
    <property type="match status" value="1"/>
</dbReference>
<dbReference type="Gene3D" id="2.60.120.10">
    <property type="entry name" value="Jelly Rolls"/>
    <property type="match status" value="2"/>
</dbReference>
<evidence type="ECO:0000313" key="6">
    <source>
        <dbReference type="Proteomes" id="UP001269081"/>
    </source>
</evidence>
<dbReference type="InterPro" id="IPR012093">
    <property type="entry name" value="Pirin"/>
</dbReference>
<dbReference type="Pfam" id="PF02678">
    <property type="entry name" value="Pirin"/>
    <property type="match status" value="1"/>
</dbReference>
<evidence type="ECO:0000256" key="2">
    <source>
        <dbReference type="RuleBase" id="RU003457"/>
    </source>
</evidence>
<reference evidence="5 6" key="1">
    <citation type="submission" date="2023-07" db="EMBL/GenBank/DDBJ databases">
        <title>Sorghum-associated microbial communities from plants grown in Nebraska, USA.</title>
        <authorList>
            <person name="Schachtman D."/>
        </authorList>
    </citation>
    <scope>NUCLEOTIDE SEQUENCE [LARGE SCALE GENOMIC DNA]</scope>
    <source>
        <strain evidence="5 6">4129</strain>
    </source>
</reference>
<dbReference type="EMBL" id="JAVDWQ010000009">
    <property type="protein sequence ID" value="MDR7210978.1"/>
    <property type="molecule type" value="Genomic_DNA"/>
</dbReference>
<evidence type="ECO:0000259" key="4">
    <source>
        <dbReference type="Pfam" id="PF05726"/>
    </source>
</evidence>
<organism evidence="5 6">
    <name type="scientific">Flavobacterium piscis</name>
    <dbReference type="NCBI Taxonomy" id="1114874"/>
    <lineage>
        <taxon>Bacteria</taxon>
        <taxon>Pseudomonadati</taxon>
        <taxon>Bacteroidota</taxon>
        <taxon>Flavobacteriia</taxon>
        <taxon>Flavobacteriales</taxon>
        <taxon>Flavobacteriaceae</taxon>
        <taxon>Flavobacterium</taxon>
    </lineage>
</organism>
<feature type="domain" description="Pirin C-terminal" evidence="4">
    <location>
        <begin position="180"/>
        <end position="281"/>
    </location>
</feature>
<gene>
    <name evidence="5" type="ORF">J2W48_002929</name>
</gene>
<name>A0ABU1YA76_9FLAO</name>
<dbReference type="PANTHER" id="PTHR13903">
    <property type="entry name" value="PIRIN-RELATED"/>
    <property type="match status" value="1"/>
</dbReference>
<dbReference type="CDD" id="cd02909">
    <property type="entry name" value="cupin_pirin_N"/>
    <property type="match status" value="1"/>
</dbReference>
<dbReference type="InterPro" id="IPR008778">
    <property type="entry name" value="Pirin_C_dom"/>
</dbReference>
<dbReference type="InterPro" id="IPR011051">
    <property type="entry name" value="RmlC_Cupin_sf"/>
</dbReference>
<evidence type="ECO:0000259" key="3">
    <source>
        <dbReference type="Pfam" id="PF02678"/>
    </source>
</evidence>
<comment type="similarity">
    <text evidence="1 2">Belongs to the pirin family.</text>
</comment>
<dbReference type="InterPro" id="IPR014710">
    <property type="entry name" value="RmlC-like_jellyroll"/>
</dbReference>
<accession>A0ABU1YA76</accession>
<feature type="domain" description="Pirin N-terminal" evidence="3">
    <location>
        <begin position="27"/>
        <end position="124"/>
    </location>
</feature>
<proteinExistence type="inferred from homology"/>
<comment type="caution">
    <text evidence="5">The sequence shown here is derived from an EMBL/GenBank/DDBJ whole genome shotgun (WGS) entry which is preliminary data.</text>
</comment>